<accession>A0A4V2EUM0</accession>
<dbReference type="EMBL" id="SGWQ01000001">
    <property type="protein sequence ID" value="RZS45043.1"/>
    <property type="molecule type" value="Genomic_DNA"/>
</dbReference>
<name>A0A4V2EUM0_9PSEU</name>
<sequence length="124" mass="13274">MREASRDTTTADVIASENRATASVSEGGHEQPRHGVHIFTALTAGPVALLSGRLITQIGLTIPAVLWLVTGTLAYRAARRHDYAHHQNRMTRNYALTLLAVTSRILARIPSPPAPAPSATAPHP</sequence>
<feature type="region of interest" description="Disordered" evidence="1">
    <location>
        <begin position="1"/>
        <end position="32"/>
    </location>
</feature>
<evidence type="ECO:0000313" key="4">
    <source>
        <dbReference type="Proteomes" id="UP000294257"/>
    </source>
</evidence>
<keyword evidence="2" id="KW-1133">Transmembrane helix</keyword>
<protein>
    <submittedName>
        <fullName evidence="3">Putative membrane protein DUF2306</fullName>
    </submittedName>
</protein>
<dbReference type="Proteomes" id="UP000294257">
    <property type="component" value="Unassembled WGS sequence"/>
</dbReference>
<reference evidence="3 4" key="1">
    <citation type="submission" date="2019-02" db="EMBL/GenBank/DDBJ databases">
        <title>Genomic Encyclopedia of Type Strains, Phase IV (KMG-IV): sequencing the most valuable type-strain genomes for metagenomic binning, comparative biology and taxonomic classification.</title>
        <authorList>
            <person name="Goeker M."/>
        </authorList>
    </citation>
    <scope>NUCLEOTIDE SEQUENCE [LARGE SCALE GENOMIC DNA]</scope>
    <source>
        <strain evidence="3 4">DSM 101727</strain>
    </source>
</reference>
<evidence type="ECO:0000313" key="3">
    <source>
        <dbReference type="EMBL" id="RZS45043.1"/>
    </source>
</evidence>
<evidence type="ECO:0000256" key="2">
    <source>
        <dbReference type="SAM" id="Phobius"/>
    </source>
</evidence>
<dbReference type="RefSeq" id="WP_242613133.1">
    <property type="nucleotide sequence ID" value="NZ_SGWQ01000001.1"/>
</dbReference>
<dbReference type="Pfam" id="PF10067">
    <property type="entry name" value="DUF2306"/>
    <property type="match status" value="1"/>
</dbReference>
<keyword evidence="4" id="KW-1185">Reference proteome</keyword>
<comment type="caution">
    <text evidence="3">The sequence shown here is derived from an EMBL/GenBank/DDBJ whole genome shotgun (WGS) entry which is preliminary data.</text>
</comment>
<keyword evidence="2" id="KW-0812">Transmembrane</keyword>
<feature type="transmembrane region" description="Helical" evidence="2">
    <location>
        <begin position="54"/>
        <end position="75"/>
    </location>
</feature>
<evidence type="ECO:0000256" key="1">
    <source>
        <dbReference type="SAM" id="MobiDB-lite"/>
    </source>
</evidence>
<dbReference type="InterPro" id="IPR018750">
    <property type="entry name" value="DUF2306_membrane"/>
</dbReference>
<gene>
    <name evidence="3" type="ORF">EV193_101927</name>
</gene>
<dbReference type="AlphaFoldDB" id="A0A4V2EUM0"/>
<proteinExistence type="predicted"/>
<organism evidence="3 4">
    <name type="scientific">Herbihabitans rhizosphaerae</name>
    <dbReference type="NCBI Taxonomy" id="1872711"/>
    <lineage>
        <taxon>Bacteria</taxon>
        <taxon>Bacillati</taxon>
        <taxon>Actinomycetota</taxon>
        <taxon>Actinomycetes</taxon>
        <taxon>Pseudonocardiales</taxon>
        <taxon>Pseudonocardiaceae</taxon>
        <taxon>Herbihabitans</taxon>
    </lineage>
</organism>
<keyword evidence="2" id="KW-0472">Membrane</keyword>